<dbReference type="SUPFAM" id="SSF88697">
    <property type="entry name" value="PUA domain-like"/>
    <property type="match status" value="1"/>
</dbReference>
<dbReference type="SUPFAM" id="SSF55159">
    <property type="entry name" value="eIF1-like"/>
    <property type="match status" value="1"/>
</dbReference>
<protein>
    <recommendedName>
        <fullName evidence="7">SUI1 domain-containing protein</fullName>
    </recommendedName>
</protein>
<dbReference type="PROSITE" id="PS50296">
    <property type="entry name" value="SUI1"/>
    <property type="match status" value="1"/>
</dbReference>
<sequence length="594" mass="66711">MFRKDPQIKALANLKSSERRRMLTQILASYNLPSNLAKESEEKILPSTIKQTTFRTVKDVMGTIYTDDQHIPVWFKTKDSEDLIPTIYTVWKAPWLLPIVHTHPHVIEVLENGADLMLPGSVPPFDARINQGSIVGVADTKDVHLIKAVGFSNYRLSEFERTIGTTGVAVSVLHTFDDMLFKLGEKTGKKIRAPESLDMEMKLKEEEVQQVDASDEAEPATAALDDLSIEDKEGKLDQTEEPEQADSDDEVQLTTEDIDHIFRRALYQTLVQPSSPLKLPLPASEFMNHINDNLPDANHPSIQMKKTSWKKAAKYLKVMEKDGFLKLKGKGDVITVVSAVTKESNDTLKNFVPYKIKKKAAASTSGTTAKDDKKANKGLILEKWYKATSPIRQVFNDVDMSYVDYYSPAQVKEILNKYIAKNELINEKNKKTIILDDLLYSLLNKNNKPDSRVLGRDQVLEPFLSKFSEFYRLIDPKETSNESVPIIRGSVPTVQIITETKIGRKLITRTSNFEPFGINATLFANELKVKCSGSTTVGPNVQNPKLTEVTVQGPHGKIVMDLLTKKYGLNVNWIKFEDKSKGKKKKPATPSSTA</sequence>
<evidence type="ECO:0000313" key="5">
    <source>
        <dbReference type="EMBL" id="KAH3688379.1"/>
    </source>
</evidence>
<evidence type="ECO:0000259" key="3">
    <source>
        <dbReference type="PROSITE" id="PS50296"/>
    </source>
</evidence>
<dbReference type="PANTHER" id="PTHR12217:SF4">
    <property type="entry name" value="EUKARYOTIC TRANSLATION INITIATION FACTOR 2D"/>
    <property type="match status" value="1"/>
</dbReference>
<dbReference type="EMBL" id="JAEUBG010000369">
    <property type="protein sequence ID" value="KAH3688379.1"/>
    <property type="molecule type" value="Genomic_DNA"/>
</dbReference>
<dbReference type="OrthoDB" id="199771at2759"/>
<dbReference type="CDD" id="cd21156">
    <property type="entry name" value="PUA_eIF2d-like"/>
    <property type="match status" value="1"/>
</dbReference>
<feature type="compositionally biased region" description="Basic and acidic residues" evidence="2">
    <location>
        <begin position="229"/>
        <end position="238"/>
    </location>
</feature>
<dbReference type="InterPro" id="IPR036885">
    <property type="entry name" value="SWIB_MDM2_dom_sf"/>
</dbReference>
<dbReference type="GO" id="GO:0003743">
    <property type="term" value="F:translation initiation factor activity"/>
    <property type="evidence" value="ECO:0007669"/>
    <property type="project" value="InterPro"/>
</dbReference>
<dbReference type="InterPro" id="IPR058886">
    <property type="entry name" value="SWIB_eIF2D"/>
</dbReference>
<dbReference type="InterPro" id="IPR003121">
    <property type="entry name" value="SWIB_MDM2_domain"/>
</dbReference>
<dbReference type="Gene3D" id="3.10.400.20">
    <property type="match status" value="1"/>
</dbReference>
<evidence type="ECO:0000256" key="2">
    <source>
        <dbReference type="SAM" id="MobiDB-lite"/>
    </source>
</evidence>
<dbReference type="InterPro" id="IPR039757">
    <property type="entry name" value="EIF2D"/>
</dbReference>
<dbReference type="GO" id="GO:0001731">
    <property type="term" value="P:formation of translation preinitiation complex"/>
    <property type="evidence" value="ECO:0007669"/>
    <property type="project" value="InterPro"/>
</dbReference>
<evidence type="ECO:0000313" key="6">
    <source>
        <dbReference type="Proteomes" id="UP000774326"/>
    </source>
</evidence>
<reference evidence="5" key="2">
    <citation type="submission" date="2021-01" db="EMBL/GenBank/DDBJ databases">
        <authorList>
            <person name="Schikora-Tamarit M.A."/>
        </authorList>
    </citation>
    <scope>NUCLEOTIDE SEQUENCE</scope>
    <source>
        <strain evidence="5">CBS2887</strain>
    </source>
</reference>
<comment type="similarity">
    <text evidence="1">Belongs to the eIF2D family.</text>
</comment>
<gene>
    <name evidence="5" type="ORF">WICPIJ_000636</name>
</gene>
<dbReference type="CDD" id="cd11608">
    <property type="entry name" value="eIF2D_C"/>
    <property type="match status" value="1"/>
</dbReference>
<proteinExistence type="inferred from homology"/>
<dbReference type="PROSITE" id="PS50890">
    <property type="entry name" value="PUA"/>
    <property type="match status" value="1"/>
</dbReference>
<accession>A0A9P8QG43</accession>
<evidence type="ECO:0008006" key="7">
    <source>
        <dbReference type="Google" id="ProtNLM"/>
    </source>
</evidence>
<feature type="region of interest" description="Disordered" evidence="2">
    <location>
        <begin position="206"/>
        <end position="251"/>
    </location>
</feature>
<dbReference type="Pfam" id="PF26291">
    <property type="entry name" value="SWIB_eIF2D"/>
    <property type="match status" value="1"/>
</dbReference>
<dbReference type="PROSITE" id="PS51925">
    <property type="entry name" value="SWIB_MDM2"/>
    <property type="match status" value="1"/>
</dbReference>
<dbReference type="Pfam" id="PF25304">
    <property type="entry name" value="WHD_eIF2D"/>
    <property type="match status" value="1"/>
</dbReference>
<dbReference type="InterPro" id="IPR057429">
    <property type="entry name" value="WH_eIF2D"/>
</dbReference>
<dbReference type="AlphaFoldDB" id="A0A9P8QG43"/>
<reference evidence="5" key="1">
    <citation type="journal article" date="2021" name="Open Biol.">
        <title>Shared evolutionary footprints suggest mitochondrial oxidative damage underlies multiple complex I losses in fungi.</title>
        <authorList>
            <person name="Schikora-Tamarit M.A."/>
            <person name="Marcet-Houben M."/>
            <person name="Nosek J."/>
            <person name="Gabaldon T."/>
        </authorList>
    </citation>
    <scope>NUCLEOTIDE SEQUENCE</scope>
    <source>
        <strain evidence="5">CBS2887</strain>
    </source>
</reference>
<feature type="domain" description="SUI1" evidence="3">
    <location>
        <begin position="494"/>
        <end position="567"/>
    </location>
</feature>
<comment type="caution">
    <text evidence="5">The sequence shown here is derived from an EMBL/GenBank/DDBJ whole genome shotgun (WGS) entry which is preliminary data.</text>
</comment>
<dbReference type="Proteomes" id="UP000774326">
    <property type="component" value="Unassembled WGS sequence"/>
</dbReference>
<dbReference type="InterPro" id="IPR001950">
    <property type="entry name" value="SUI1"/>
</dbReference>
<dbReference type="Pfam" id="PF26292">
    <property type="entry name" value="PUA_elF2D"/>
    <property type="match status" value="1"/>
</dbReference>
<dbReference type="Gene3D" id="1.10.245.10">
    <property type="entry name" value="SWIB/MDM2 domain"/>
    <property type="match status" value="1"/>
</dbReference>
<dbReference type="Pfam" id="PF01253">
    <property type="entry name" value="SUI1"/>
    <property type="match status" value="1"/>
</dbReference>
<name>A0A9P8QG43_WICPI</name>
<evidence type="ECO:0000259" key="4">
    <source>
        <dbReference type="PROSITE" id="PS51925"/>
    </source>
</evidence>
<dbReference type="Pfam" id="PF17832">
    <property type="entry name" value="Pre-PUA"/>
    <property type="match status" value="1"/>
</dbReference>
<dbReference type="InterPro" id="IPR048248">
    <property type="entry name" value="PUA_eIF2d-like"/>
</dbReference>
<dbReference type="PANTHER" id="PTHR12217">
    <property type="entry name" value="EUKARYOTIC TRANSLATION INITIATION FACTOR 2D"/>
    <property type="match status" value="1"/>
</dbReference>
<dbReference type="InterPro" id="IPR039759">
    <property type="entry name" value="eIF2D_SUI1"/>
</dbReference>
<evidence type="ECO:0000256" key="1">
    <source>
        <dbReference type="ARBA" id="ARBA00010359"/>
    </source>
</evidence>
<keyword evidence="6" id="KW-1185">Reference proteome</keyword>
<dbReference type="InterPro" id="IPR041366">
    <property type="entry name" value="Pre-PUA"/>
</dbReference>
<dbReference type="InterPro" id="IPR036877">
    <property type="entry name" value="SUI1_dom_sf"/>
</dbReference>
<feature type="compositionally biased region" description="Acidic residues" evidence="2">
    <location>
        <begin position="239"/>
        <end position="251"/>
    </location>
</feature>
<dbReference type="InterPro" id="IPR015947">
    <property type="entry name" value="PUA-like_sf"/>
</dbReference>
<feature type="domain" description="DM2" evidence="4">
    <location>
        <begin position="380"/>
        <end position="466"/>
    </location>
</feature>
<dbReference type="SUPFAM" id="SSF47592">
    <property type="entry name" value="SWIB/MDM2 domain"/>
    <property type="match status" value="1"/>
</dbReference>
<dbReference type="Gene3D" id="3.30.780.10">
    <property type="entry name" value="SUI1-like domain"/>
    <property type="match status" value="1"/>
</dbReference>
<organism evidence="5 6">
    <name type="scientific">Wickerhamomyces pijperi</name>
    <name type="common">Yeast</name>
    <name type="synonym">Pichia pijperi</name>
    <dbReference type="NCBI Taxonomy" id="599730"/>
    <lineage>
        <taxon>Eukaryota</taxon>
        <taxon>Fungi</taxon>
        <taxon>Dikarya</taxon>
        <taxon>Ascomycota</taxon>
        <taxon>Saccharomycotina</taxon>
        <taxon>Saccharomycetes</taxon>
        <taxon>Phaffomycetales</taxon>
        <taxon>Wickerhamomycetaceae</taxon>
        <taxon>Wickerhamomyces</taxon>
    </lineage>
</organism>